<dbReference type="InterPro" id="IPR007313">
    <property type="entry name" value="FxsA"/>
</dbReference>
<sequence length="177" mass="19149">MATDRPVRPERPERAAGAGRSRRRSRLTWVLFVLFVVVPIIEIYVLIQVGQVIGGWWTVALLIADSILGSWLVKREGGRAWRGLRSALETGRMPATELADGALILVGGTLMLSPGFVSDVFGILLILPFTRPVFRALLARIVTRRLAVIGPLGGPGAGRGPDARRPGPVVRGEVVED</sequence>
<dbReference type="PANTHER" id="PTHR35335">
    <property type="entry name" value="UPF0716 PROTEIN FXSA"/>
    <property type="match status" value="1"/>
</dbReference>
<dbReference type="Proteomes" id="UP001589750">
    <property type="component" value="Unassembled WGS sequence"/>
</dbReference>
<dbReference type="EMBL" id="JBHMDG010000024">
    <property type="protein sequence ID" value="MFB9314689.1"/>
    <property type="molecule type" value="Genomic_DNA"/>
</dbReference>
<evidence type="ECO:0000256" key="2">
    <source>
        <dbReference type="SAM" id="Phobius"/>
    </source>
</evidence>
<evidence type="ECO:0000313" key="3">
    <source>
        <dbReference type="EMBL" id="MFB9314689.1"/>
    </source>
</evidence>
<feature type="transmembrane region" description="Helical" evidence="2">
    <location>
        <begin position="27"/>
        <end position="47"/>
    </location>
</feature>
<dbReference type="NCBIfam" id="NF008528">
    <property type="entry name" value="PRK11463.1-2"/>
    <property type="match status" value="1"/>
</dbReference>
<feature type="transmembrane region" description="Helical" evidence="2">
    <location>
        <begin position="94"/>
        <end position="114"/>
    </location>
</feature>
<keyword evidence="2" id="KW-1133">Transmembrane helix</keyword>
<organism evidence="3 4">
    <name type="scientific">Nocardioides plantarum</name>
    <dbReference type="NCBI Taxonomy" id="29299"/>
    <lineage>
        <taxon>Bacteria</taxon>
        <taxon>Bacillati</taxon>
        <taxon>Actinomycetota</taxon>
        <taxon>Actinomycetes</taxon>
        <taxon>Propionibacteriales</taxon>
        <taxon>Nocardioidaceae</taxon>
        <taxon>Nocardioides</taxon>
    </lineage>
</organism>
<dbReference type="Pfam" id="PF04186">
    <property type="entry name" value="FxsA"/>
    <property type="match status" value="1"/>
</dbReference>
<proteinExistence type="predicted"/>
<gene>
    <name evidence="3" type="ORF">ACFFRI_16650</name>
</gene>
<keyword evidence="2" id="KW-0472">Membrane</keyword>
<protein>
    <submittedName>
        <fullName evidence="3">FxsA family protein</fullName>
    </submittedName>
</protein>
<keyword evidence="4" id="KW-1185">Reference proteome</keyword>
<keyword evidence="2" id="KW-0812">Transmembrane</keyword>
<evidence type="ECO:0000256" key="1">
    <source>
        <dbReference type="SAM" id="MobiDB-lite"/>
    </source>
</evidence>
<dbReference type="RefSeq" id="WP_140010586.1">
    <property type="nucleotide sequence ID" value="NZ_JBHMDG010000024.1"/>
</dbReference>
<feature type="region of interest" description="Disordered" evidence="1">
    <location>
        <begin position="156"/>
        <end position="177"/>
    </location>
</feature>
<name>A0ABV5KD61_9ACTN</name>
<reference evidence="3 4" key="1">
    <citation type="submission" date="2024-09" db="EMBL/GenBank/DDBJ databases">
        <authorList>
            <person name="Sun Q."/>
            <person name="Mori K."/>
        </authorList>
    </citation>
    <scope>NUCLEOTIDE SEQUENCE [LARGE SCALE GENOMIC DNA]</scope>
    <source>
        <strain evidence="3 4">JCM 9626</strain>
    </source>
</reference>
<comment type="caution">
    <text evidence="3">The sequence shown here is derived from an EMBL/GenBank/DDBJ whole genome shotgun (WGS) entry which is preliminary data.</text>
</comment>
<accession>A0ABV5KD61</accession>
<feature type="compositionally biased region" description="Low complexity" evidence="1">
    <location>
        <begin position="166"/>
        <end position="177"/>
    </location>
</feature>
<evidence type="ECO:0000313" key="4">
    <source>
        <dbReference type="Proteomes" id="UP001589750"/>
    </source>
</evidence>
<feature type="transmembrane region" description="Helical" evidence="2">
    <location>
        <begin position="53"/>
        <end position="73"/>
    </location>
</feature>
<dbReference type="PANTHER" id="PTHR35335:SF1">
    <property type="entry name" value="UPF0716 PROTEIN FXSA"/>
    <property type="match status" value="1"/>
</dbReference>